<organism evidence="10 11">
    <name type="scientific">Ciona intestinalis</name>
    <name type="common">Transparent sea squirt</name>
    <name type="synonym">Ascidia intestinalis</name>
    <dbReference type="NCBI Taxonomy" id="7719"/>
    <lineage>
        <taxon>Eukaryota</taxon>
        <taxon>Metazoa</taxon>
        <taxon>Chordata</taxon>
        <taxon>Tunicata</taxon>
        <taxon>Ascidiacea</taxon>
        <taxon>Phlebobranchia</taxon>
        <taxon>Cionidae</taxon>
        <taxon>Ciona</taxon>
    </lineage>
</organism>
<evidence type="ECO:0000259" key="9">
    <source>
        <dbReference type="Pfam" id="PF21000"/>
    </source>
</evidence>
<feature type="domain" description="RecQ mediated genome instability protein 1 OB-fold" evidence="7">
    <location>
        <begin position="75"/>
        <end position="200"/>
    </location>
</feature>
<reference evidence="11" key="1">
    <citation type="journal article" date="2002" name="Science">
        <title>The draft genome of Ciona intestinalis: insights into chordate and vertebrate origins.</title>
        <authorList>
            <person name="Dehal P."/>
            <person name="Satou Y."/>
            <person name="Campbell R.K."/>
            <person name="Chapman J."/>
            <person name="Degnan B."/>
            <person name="De Tomaso A."/>
            <person name="Davidson B."/>
            <person name="Di Gregorio A."/>
            <person name="Gelpke M."/>
            <person name="Goodstein D.M."/>
            <person name="Harafuji N."/>
            <person name="Hastings K.E."/>
            <person name="Ho I."/>
            <person name="Hotta K."/>
            <person name="Huang W."/>
            <person name="Kawashima T."/>
            <person name="Lemaire P."/>
            <person name="Martinez D."/>
            <person name="Meinertzhagen I.A."/>
            <person name="Necula S."/>
            <person name="Nonaka M."/>
            <person name="Putnam N."/>
            <person name="Rash S."/>
            <person name="Saiga H."/>
            <person name="Satake M."/>
            <person name="Terry A."/>
            <person name="Yamada L."/>
            <person name="Wang H.G."/>
            <person name="Awazu S."/>
            <person name="Azumi K."/>
            <person name="Boore J."/>
            <person name="Branno M."/>
            <person name="Chin-Bow S."/>
            <person name="DeSantis R."/>
            <person name="Doyle S."/>
            <person name="Francino P."/>
            <person name="Keys D.N."/>
            <person name="Haga S."/>
            <person name="Hayashi H."/>
            <person name="Hino K."/>
            <person name="Imai K.S."/>
            <person name="Inaba K."/>
            <person name="Kano S."/>
            <person name="Kobayashi K."/>
            <person name="Kobayashi M."/>
            <person name="Lee B.I."/>
            <person name="Makabe K.W."/>
            <person name="Manohar C."/>
            <person name="Matassi G."/>
            <person name="Medina M."/>
            <person name="Mochizuki Y."/>
            <person name="Mount S."/>
            <person name="Morishita T."/>
            <person name="Miura S."/>
            <person name="Nakayama A."/>
            <person name="Nishizaka S."/>
            <person name="Nomoto H."/>
            <person name="Ohta F."/>
            <person name="Oishi K."/>
            <person name="Rigoutsos I."/>
            <person name="Sano M."/>
            <person name="Sasaki A."/>
            <person name="Sasakura Y."/>
            <person name="Shoguchi E."/>
            <person name="Shin-i T."/>
            <person name="Spagnuolo A."/>
            <person name="Stainier D."/>
            <person name="Suzuki M.M."/>
            <person name="Tassy O."/>
            <person name="Takatori N."/>
            <person name="Tokuoka M."/>
            <person name="Yagi K."/>
            <person name="Yoshizaki F."/>
            <person name="Wada S."/>
            <person name="Zhang C."/>
            <person name="Hyatt P.D."/>
            <person name="Larimer F."/>
            <person name="Detter C."/>
            <person name="Doggett N."/>
            <person name="Glavina T."/>
            <person name="Hawkins T."/>
            <person name="Richardson P."/>
            <person name="Lucas S."/>
            <person name="Kohara Y."/>
            <person name="Levine M."/>
            <person name="Satoh N."/>
            <person name="Rokhsar D.S."/>
        </authorList>
    </citation>
    <scope>NUCLEOTIDE SEQUENCE [LARGE SCALE GENOMIC DNA]</scope>
</reference>
<reference evidence="10" key="4">
    <citation type="submission" date="2025-09" db="UniProtKB">
        <authorList>
            <consortium name="Ensembl"/>
        </authorList>
    </citation>
    <scope>IDENTIFICATION</scope>
</reference>
<keyword evidence="4" id="KW-0235">DNA replication</keyword>
<accession>F6W2K0</accession>
<dbReference type="PANTHER" id="PTHR14790">
    <property type="entry name" value="RECQ-MEDIATED GENOME INSTABILITY PROTEIN 1 RMI1"/>
    <property type="match status" value="1"/>
</dbReference>
<keyword evidence="5" id="KW-0539">Nucleus</keyword>
<dbReference type="PANTHER" id="PTHR14790:SF15">
    <property type="entry name" value="RECQ-MEDIATED GENOME INSTABILITY PROTEIN 1"/>
    <property type="match status" value="1"/>
</dbReference>
<dbReference type="AlphaFoldDB" id="F6W2K0"/>
<name>F6W2K0_CIOIN</name>
<dbReference type="InterPro" id="IPR032199">
    <property type="entry name" value="RMI1_C"/>
</dbReference>
<dbReference type="HOGENOM" id="CLU_030961_1_0_1"/>
<dbReference type="GO" id="GO:0000712">
    <property type="term" value="P:resolution of meiotic recombination intermediates"/>
    <property type="evidence" value="ECO:0000318"/>
    <property type="project" value="GO_Central"/>
</dbReference>
<dbReference type="SMART" id="SM01161">
    <property type="entry name" value="DUF1767"/>
    <property type="match status" value="1"/>
</dbReference>
<dbReference type="InterPro" id="IPR044881">
    <property type="entry name" value="RMI1_N_N_sf"/>
</dbReference>
<feature type="domain" description="RecQ-mediated genome instability protein 1 C-terminal OB-fold" evidence="8">
    <location>
        <begin position="385"/>
        <end position="485"/>
    </location>
</feature>
<evidence type="ECO:0000259" key="7">
    <source>
        <dbReference type="Pfam" id="PF08585"/>
    </source>
</evidence>
<dbReference type="InterPro" id="IPR042470">
    <property type="entry name" value="RMI1_N_C_sf"/>
</dbReference>
<dbReference type="OMA" id="AKECHEM"/>
<evidence type="ECO:0000313" key="10">
    <source>
        <dbReference type="Ensembl" id="ENSCINP00000004630.3"/>
    </source>
</evidence>
<sequence>VVTMMVSNVSSWLKNNKTVQVPQDWLAACINWLNSENQGEALTMQQIQNQVYGQWLDTDLSDLEQPTLPDEILLEKYMLRGKYCLQINSLLDISQSAHSQLLKLQNKDNSNTAVSAETQATQKPWEKKSSRMLMLQLTDGVTNIQAIEYQTIPTLNETLPPGIKVLIKGPVLCREGVIMLSPRHIEVLGGEVEDLFHESCKEATLHKALNLPLPKNDTSYIVYFRLTTKYTNCHKRKMNPKPPLTQNWLFDDDETETVPNATQRTVTHQNQAVNGSDPIEIIDDVDDEIDEEILLAVDRVEAEVSMCCLLILNRKRKSSGPESPAKSENKEFSIVSTTTASHQLVDNTTKSIKHVDVKQQISRTDICKNTTTLYVHLQSKEIEPESSVKFRTKAYIVTLLSKLVVNVANQWHLTARICDGTGVLDVEFSDQVLTGLIGFTAAQVQQANQAKNTPGPGESLASLRQGMASCRQEIIGMCKIMSIQID</sequence>
<dbReference type="InterPro" id="IPR013894">
    <property type="entry name" value="RMI1_OB"/>
</dbReference>
<dbReference type="GO" id="GO:0031422">
    <property type="term" value="C:RecQ family helicase-topoisomerase III complex"/>
    <property type="evidence" value="ECO:0000318"/>
    <property type="project" value="GO_Central"/>
</dbReference>
<proteinExistence type="inferred from homology"/>
<dbReference type="GeneTree" id="ENSGT00940000161055"/>
<dbReference type="Pfam" id="PF16099">
    <property type="entry name" value="RMI1_C"/>
    <property type="match status" value="1"/>
</dbReference>
<reference evidence="10" key="2">
    <citation type="journal article" date="2008" name="Genome Biol.">
        <title>Improved genome assembly and evidence-based global gene model set for the chordate Ciona intestinalis: new insight into intron and operon populations.</title>
        <authorList>
            <person name="Satou Y."/>
            <person name="Mineta K."/>
            <person name="Ogasawara M."/>
            <person name="Sasakura Y."/>
            <person name="Shoguchi E."/>
            <person name="Ueno K."/>
            <person name="Yamada L."/>
            <person name="Matsumoto J."/>
            <person name="Wasserscheid J."/>
            <person name="Dewar K."/>
            <person name="Wiley G.B."/>
            <person name="Macmil S.L."/>
            <person name="Roe B.A."/>
            <person name="Zeller R.W."/>
            <person name="Hastings K.E."/>
            <person name="Lemaire P."/>
            <person name="Lindquist E."/>
            <person name="Endo T."/>
            <person name="Hotta K."/>
            <person name="Inaba K."/>
        </authorList>
    </citation>
    <scope>NUCLEOTIDE SEQUENCE [LARGE SCALE GENOMIC DNA]</scope>
    <source>
        <strain evidence="10">wild type</strain>
    </source>
</reference>
<evidence type="ECO:0000259" key="8">
    <source>
        <dbReference type="Pfam" id="PF16099"/>
    </source>
</evidence>
<dbReference type="Proteomes" id="UP000008144">
    <property type="component" value="Chromosome 14"/>
</dbReference>
<dbReference type="GO" id="GO:0006260">
    <property type="term" value="P:DNA replication"/>
    <property type="evidence" value="ECO:0007669"/>
    <property type="project" value="UniProtKB-KW"/>
</dbReference>
<dbReference type="InterPro" id="IPR049363">
    <property type="entry name" value="RMI1_N"/>
</dbReference>
<evidence type="ECO:0000256" key="4">
    <source>
        <dbReference type="ARBA" id="ARBA00022705"/>
    </source>
</evidence>
<keyword evidence="11" id="KW-1185">Reference proteome</keyword>
<comment type="function">
    <text evidence="6">Essential component of the RMI complex, a complex that plays an important role in the processing of homologous recombination intermediates to limit DNA crossover formation in cells. Promotes TOP3A binding to double Holliday junctions (DHJ) and hence stimulates TOP3A-mediated dissolution. Required for BLM phosphorylation during mitosis. Within the BLM complex, required for BLM and TOP3A stability.</text>
</comment>
<dbReference type="FunFam" id="1.10.8.1020:FF:000001">
    <property type="entry name" value="RecQ-mediated genome instability protein 1"/>
    <property type="match status" value="1"/>
</dbReference>
<dbReference type="Gene3D" id="2.40.50.510">
    <property type="match status" value="1"/>
</dbReference>
<dbReference type="Pfam" id="PF08585">
    <property type="entry name" value="RMI1_N_C"/>
    <property type="match status" value="1"/>
</dbReference>
<dbReference type="FunFam" id="2.40.50.770:FF:000002">
    <property type="entry name" value="recQ-mediated genome instability protein 1"/>
    <property type="match status" value="1"/>
</dbReference>
<comment type="similarity">
    <text evidence="2">Belongs to the RMI1 family.</text>
</comment>
<dbReference type="FunCoup" id="F6W2K0">
    <property type="interactions" value="21"/>
</dbReference>
<dbReference type="GO" id="GO:0016604">
    <property type="term" value="C:nuclear body"/>
    <property type="evidence" value="ECO:0000318"/>
    <property type="project" value="GO_Central"/>
</dbReference>
<dbReference type="GO" id="GO:0000724">
    <property type="term" value="P:double-strand break repair via homologous recombination"/>
    <property type="evidence" value="ECO:0000318"/>
    <property type="project" value="GO_Central"/>
</dbReference>
<evidence type="ECO:0000256" key="3">
    <source>
        <dbReference type="ARBA" id="ARBA00018987"/>
    </source>
</evidence>
<reference evidence="10" key="3">
    <citation type="submission" date="2025-08" db="UniProtKB">
        <authorList>
            <consortium name="Ensembl"/>
        </authorList>
    </citation>
    <scope>IDENTIFICATION</scope>
</reference>
<dbReference type="Gene3D" id="1.10.8.1020">
    <property type="entry name" value="RecQ-mediated genome instability protein 1, N-terminal domain"/>
    <property type="match status" value="1"/>
</dbReference>
<evidence type="ECO:0000313" key="11">
    <source>
        <dbReference type="Proteomes" id="UP000008144"/>
    </source>
</evidence>
<comment type="subcellular location">
    <subcellularLocation>
        <location evidence="1">Nucleus</location>
    </subcellularLocation>
</comment>
<dbReference type="Ensembl" id="ENSCINT00000004630.3">
    <property type="protein sequence ID" value="ENSCINP00000004630.3"/>
    <property type="gene ID" value="ENSCING00000002265.3"/>
</dbReference>
<feature type="domain" description="RMI1 N-terminal" evidence="9">
    <location>
        <begin position="13"/>
        <end position="62"/>
    </location>
</feature>
<dbReference type="Gene3D" id="2.40.50.770">
    <property type="entry name" value="RecQ-mediated genome instability protein Rmi1, C-terminal domain"/>
    <property type="match status" value="1"/>
</dbReference>
<evidence type="ECO:0000256" key="5">
    <source>
        <dbReference type="ARBA" id="ARBA00023242"/>
    </source>
</evidence>
<evidence type="ECO:0000256" key="2">
    <source>
        <dbReference type="ARBA" id="ARBA00006395"/>
    </source>
</evidence>
<dbReference type="InParanoid" id="F6W2K0"/>
<dbReference type="GO" id="GO:0000166">
    <property type="term" value="F:nucleotide binding"/>
    <property type="evidence" value="ECO:0007669"/>
    <property type="project" value="InterPro"/>
</dbReference>
<protein>
    <recommendedName>
        <fullName evidence="3">RecQ-mediated genome instability protein 1</fullName>
    </recommendedName>
</protein>
<evidence type="ECO:0000256" key="1">
    <source>
        <dbReference type="ARBA" id="ARBA00004123"/>
    </source>
</evidence>
<evidence type="ECO:0000256" key="6">
    <source>
        <dbReference type="ARBA" id="ARBA00024977"/>
    </source>
</evidence>
<dbReference type="STRING" id="7719.ENSCINP00000004630"/>
<dbReference type="Pfam" id="PF21000">
    <property type="entry name" value="RMI1_N_N"/>
    <property type="match status" value="1"/>
</dbReference>
<dbReference type="EMBL" id="EAAA01001227">
    <property type="status" value="NOT_ANNOTATED_CDS"/>
    <property type="molecule type" value="Genomic_DNA"/>
</dbReference>